<evidence type="ECO:0000259" key="4">
    <source>
        <dbReference type="PROSITE" id="PS50097"/>
    </source>
</evidence>
<dbReference type="Proteomes" id="UP000283509">
    <property type="component" value="Unassembled WGS sequence"/>
</dbReference>
<dbReference type="PROSITE" id="PS50097">
    <property type="entry name" value="BTB"/>
    <property type="match status" value="1"/>
</dbReference>
<evidence type="ECO:0000256" key="2">
    <source>
        <dbReference type="SAM" id="MobiDB-lite"/>
    </source>
</evidence>
<name>A0A3R7T196_PENVA</name>
<dbReference type="InterPro" id="IPR011333">
    <property type="entry name" value="SKP1/BTB/POZ_sf"/>
</dbReference>
<feature type="compositionally biased region" description="Acidic residues" evidence="2">
    <location>
        <begin position="578"/>
        <end position="589"/>
    </location>
</feature>
<dbReference type="CDD" id="cd18315">
    <property type="entry name" value="BTB_POZ_BAB-like"/>
    <property type="match status" value="1"/>
</dbReference>
<protein>
    <recommendedName>
        <fullName evidence="4">BTB domain-containing protein</fullName>
    </recommendedName>
</protein>
<dbReference type="PANTHER" id="PTHR23110">
    <property type="entry name" value="BTB DOMAIN TRANSCRIPTION FACTOR"/>
    <property type="match status" value="1"/>
</dbReference>
<proteinExistence type="predicted"/>
<keyword evidence="6" id="KW-1185">Reference proteome</keyword>
<dbReference type="GO" id="GO:0005634">
    <property type="term" value="C:nucleus"/>
    <property type="evidence" value="ECO:0007669"/>
    <property type="project" value="TreeGrafter"/>
</dbReference>
<evidence type="ECO:0000256" key="3">
    <source>
        <dbReference type="SAM" id="Phobius"/>
    </source>
</evidence>
<dbReference type="InterPro" id="IPR000210">
    <property type="entry name" value="BTB/POZ_dom"/>
</dbReference>
<evidence type="ECO:0000256" key="1">
    <source>
        <dbReference type="ARBA" id="ARBA00023242"/>
    </source>
</evidence>
<dbReference type="SUPFAM" id="SSF54695">
    <property type="entry name" value="POZ domain"/>
    <property type="match status" value="1"/>
</dbReference>
<keyword evidence="1" id="KW-0539">Nucleus</keyword>
<dbReference type="EMBL" id="QCYY01000328">
    <property type="protein sequence ID" value="ROT85302.1"/>
    <property type="molecule type" value="Genomic_DNA"/>
</dbReference>
<accession>A0A3R7T196</accession>
<dbReference type="Pfam" id="PF00651">
    <property type="entry name" value="BTB"/>
    <property type="match status" value="1"/>
</dbReference>
<sequence length="634" mass="68741">MSWTPSFILPPQSLFPPLPFSLSFPLPFSLFFPLPSLFLSPLPPFLSFFPPPPSLFFPLFPLSFFPLPLLLSFPSPLLSFFPPLPFSLSFPLSPSLSSPSPSLFLPLSPSLFSSPFPLSPSFWCDHSSVLLEYLRQLYEEGRFVDVGLECEGRQVKAHKAVISACSPYLEGLLKGNPARSHLIKFNGYSYNSLRAVIDFMYNGKVMVEQEHLAAFLKLGRALQVRGILDIAAQCEEAGLTTAEETKSNAQYSTTVQQPPKTVAQAAPKMVQQTPTTAETKKYAFLLDKGSTNTAKKPGPQFRKVMPNIIDQQGNINKVTSIGAAQVAQQQQQQQPQQQQQQQQTVQQTQAQQTVQQVVQQQPQQVQSQQTQPEETVTEEQQPQQQQAQEAAPTTLEELQQALASGQAILQTTDNGSEQTLQMVEGQCVVTGSGQTYVVVQEGDNISFVPAEMVQGDLGAAVNGGQVVEGLDPVEQQLAQMEGQVLTHNQVIEGSEQQPQEAGGGHEATTGAGVGDSGSLDTMSVVESLVKLGEKQPADNENGSGEETPEVGADMPCLGDVEEDDGGVGTVPTERVDGEGEGEEELEESGDGTTGEDTGKRRRQPSQKMIEAMGMLKRRVPESPTQGGRGKKLKN</sequence>
<gene>
    <name evidence="5" type="ORF">C7M84_017775</name>
</gene>
<reference evidence="5 6" key="1">
    <citation type="submission" date="2018-04" db="EMBL/GenBank/DDBJ databases">
        <authorList>
            <person name="Zhang X."/>
            <person name="Yuan J."/>
            <person name="Li F."/>
            <person name="Xiang J."/>
        </authorList>
    </citation>
    <scope>NUCLEOTIDE SEQUENCE [LARGE SCALE GENOMIC DNA]</scope>
    <source>
        <tissue evidence="5">Muscle</tissue>
    </source>
</reference>
<dbReference type="AlphaFoldDB" id="A0A3R7T196"/>
<feature type="domain" description="BTB" evidence="4">
    <location>
        <begin position="144"/>
        <end position="209"/>
    </location>
</feature>
<keyword evidence="3" id="KW-0812">Transmembrane</keyword>
<dbReference type="OrthoDB" id="6601382at2759"/>
<reference evidence="5 6" key="2">
    <citation type="submission" date="2019-01" db="EMBL/GenBank/DDBJ databases">
        <title>The decoding of complex shrimp genome reveals the adaptation for benthos swimmer, frequently molting mechanism and breeding impact on genome.</title>
        <authorList>
            <person name="Sun Y."/>
            <person name="Gao Y."/>
            <person name="Yu Y."/>
        </authorList>
    </citation>
    <scope>NUCLEOTIDE SEQUENCE [LARGE SCALE GENOMIC DNA]</scope>
    <source>
        <tissue evidence="5">Muscle</tissue>
    </source>
</reference>
<feature type="compositionally biased region" description="Gly residues" evidence="2">
    <location>
        <begin position="501"/>
        <end position="515"/>
    </location>
</feature>
<dbReference type="SMART" id="SM00225">
    <property type="entry name" value="BTB"/>
    <property type="match status" value="1"/>
</dbReference>
<dbReference type="GO" id="GO:0006357">
    <property type="term" value="P:regulation of transcription by RNA polymerase II"/>
    <property type="evidence" value="ECO:0007669"/>
    <property type="project" value="TreeGrafter"/>
</dbReference>
<keyword evidence="3" id="KW-0472">Membrane</keyword>
<evidence type="ECO:0000313" key="6">
    <source>
        <dbReference type="Proteomes" id="UP000283509"/>
    </source>
</evidence>
<dbReference type="PANTHER" id="PTHR23110:SF106">
    <property type="entry name" value="FI01104P"/>
    <property type="match status" value="1"/>
</dbReference>
<dbReference type="Gene3D" id="3.30.710.10">
    <property type="entry name" value="Potassium Channel Kv1.1, Chain A"/>
    <property type="match status" value="1"/>
</dbReference>
<feature type="transmembrane region" description="Helical" evidence="3">
    <location>
        <begin position="20"/>
        <end position="42"/>
    </location>
</feature>
<organism evidence="5 6">
    <name type="scientific">Penaeus vannamei</name>
    <name type="common">Whiteleg shrimp</name>
    <name type="synonym">Litopenaeus vannamei</name>
    <dbReference type="NCBI Taxonomy" id="6689"/>
    <lineage>
        <taxon>Eukaryota</taxon>
        <taxon>Metazoa</taxon>
        <taxon>Ecdysozoa</taxon>
        <taxon>Arthropoda</taxon>
        <taxon>Crustacea</taxon>
        <taxon>Multicrustacea</taxon>
        <taxon>Malacostraca</taxon>
        <taxon>Eumalacostraca</taxon>
        <taxon>Eucarida</taxon>
        <taxon>Decapoda</taxon>
        <taxon>Dendrobranchiata</taxon>
        <taxon>Penaeoidea</taxon>
        <taxon>Penaeidae</taxon>
        <taxon>Penaeus</taxon>
    </lineage>
</organism>
<feature type="region of interest" description="Disordered" evidence="2">
    <location>
        <begin position="369"/>
        <end position="391"/>
    </location>
</feature>
<feature type="transmembrane region" description="Helical" evidence="3">
    <location>
        <begin position="54"/>
        <end position="73"/>
    </location>
</feature>
<comment type="caution">
    <text evidence="5">The sequence shown here is derived from an EMBL/GenBank/DDBJ whole genome shotgun (WGS) entry which is preliminary data.</text>
</comment>
<evidence type="ECO:0000313" key="5">
    <source>
        <dbReference type="EMBL" id="ROT85302.1"/>
    </source>
</evidence>
<feature type="region of interest" description="Disordered" evidence="2">
    <location>
        <begin position="532"/>
        <end position="634"/>
    </location>
</feature>
<keyword evidence="3" id="KW-1133">Transmembrane helix</keyword>
<dbReference type="InterPro" id="IPR051095">
    <property type="entry name" value="Dros_DevTransReg"/>
</dbReference>
<feature type="region of interest" description="Disordered" evidence="2">
    <location>
        <begin position="495"/>
        <end position="519"/>
    </location>
</feature>